<reference evidence="1" key="1">
    <citation type="submission" date="2020-08" db="EMBL/GenBank/DDBJ databases">
        <title>Multicomponent nature underlies the extraordinary mechanical properties of spider dragline silk.</title>
        <authorList>
            <person name="Kono N."/>
            <person name="Nakamura H."/>
            <person name="Mori M."/>
            <person name="Yoshida Y."/>
            <person name="Ohtoshi R."/>
            <person name="Malay A.D."/>
            <person name="Moran D.A.P."/>
            <person name="Tomita M."/>
            <person name="Numata K."/>
            <person name="Arakawa K."/>
        </authorList>
    </citation>
    <scope>NUCLEOTIDE SEQUENCE</scope>
</reference>
<accession>A0A8X6PZX8</accession>
<keyword evidence="2" id="KW-1185">Reference proteome</keyword>
<name>A0A8X6PZX8_NEPPI</name>
<dbReference type="EMBL" id="BMAW01122401">
    <property type="protein sequence ID" value="GFT98695.1"/>
    <property type="molecule type" value="Genomic_DNA"/>
</dbReference>
<evidence type="ECO:0000313" key="2">
    <source>
        <dbReference type="Proteomes" id="UP000887013"/>
    </source>
</evidence>
<protein>
    <submittedName>
        <fullName evidence="1">Uncharacterized protein</fullName>
    </submittedName>
</protein>
<proteinExistence type="predicted"/>
<evidence type="ECO:0000313" key="1">
    <source>
        <dbReference type="EMBL" id="GFT98695.1"/>
    </source>
</evidence>
<dbReference type="AlphaFoldDB" id="A0A8X6PZX8"/>
<gene>
    <name evidence="1" type="ORF">NPIL_310701</name>
</gene>
<organism evidence="1 2">
    <name type="scientific">Nephila pilipes</name>
    <name type="common">Giant wood spider</name>
    <name type="synonym">Nephila maculata</name>
    <dbReference type="NCBI Taxonomy" id="299642"/>
    <lineage>
        <taxon>Eukaryota</taxon>
        <taxon>Metazoa</taxon>
        <taxon>Ecdysozoa</taxon>
        <taxon>Arthropoda</taxon>
        <taxon>Chelicerata</taxon>
        <taxon>Arachnida</taxon>
        <taxon>Araneae</taxon>
        <taxon>Araneomorphae</taxon>
        <taxon>Entelegynae</taxon>
        <taxon>Araneoidea</taxon>
        <taxon>Nephilidae</taxon>
        <taxon>Nephila</taxon>
    </lineage>
</organism>
<dbReference type="Proteomes" id="UP000887013">
    <property type="component" value="Unassembled WGS sequence"/>
</dbReference>
<sequence length="83" mass="9470">MDHLHAALHDLFPDTEESAIISDTLLESENPQLYVKSVEHDKIDHVINNIDNLFNNYYASTELPPTTLENLRIIRQDLVAGDI</sequence>
<comment type="caution">
    <text evidence="1">The sequence shown here is derived from an EMBL/GenBank/DDBJ whole genome shotgun (WGS) entry which is preliminary data.</text>
</comment>